<comment type="similarity">
    <text evidence="1">Belongs to the sigma-70 factor family. ECF subfamily.</text>
</comment>
<evidence type="ECO:0000313" key="9">
    <source>
        <dbReference type="Proteomes" id="UP000319716"/>
    </source>
</evidence>
<evidence type="ECO:0000313" key="8">
    <source>
        <dbReference type="EMBL" id="GAY75261.1"/>
    </source>
</evidence>
<evidence type="ECO:0000256" key="3">
    <source>
        <dbReference type="ARBA" id="ARBA00023082"/>
    </source>
</evidence>
<evidence type="ECO:0000259" key="7">
    <source>
        <dbReference type="Pfam" id="PF08281"/>
    </source>
</evidence>
<dbReference type="Pfam" id="PF08281">
    <property type="entry name" value="Sigma70_r4_2"/>
    <property type="match status" value="1"/>
</dbReference>
<keyword evidence="5" id="KW-0804">Transcription</keyword>
<dbReference type="GO" id="GO:0016987">
    <property type="term" value="F:sigma factor activity"/>
    <property type="evidence" value="ECO:0007669"/>
    <property type="project" value="UniProtKB-KW"/>
</dbReference>
<keyword evidence="2" id="KW-0805">Transcription regulation</keyword>
<dbReference type="Gene3D" id="1.10.1740.10">
    <property type="match status" value="1"/>
</dbReference>
<dbReference type="InterPro" id="IPR036388">
    <property type="entry name" value="WH-like_DNA-bd_sf"/>
</dbReference>
<evidence type="ECO:0000256" key="5">
    <source>
        <dbReference type="ARBA" id="ARBA00023163"/>
    </source>
</evidence>
<accession>A0A4Y1Z8P3</accession>
<reference evidence="8 9" key="1">
    <citation type="submission" date="2017-11" db="EMBL/GenBank/DDBJ databases">
        <title>Draft Genome Sequence of Sporolactobacillus inulinus NBRC 111894 Isolated from Koso, a Japanese Sugar-Vegetable Fermented Beverage.</title>
        <authorList>
            <person name="Chiou T.Y."/>
            <person name="Oshima K."/>
            <person name="Suda W."/>
            <person name="Hattori M."/>
            <person name="Takahashi T."/>
        </authorList>
    </citation>
    <scope>NUCLEOTIDE SEQUENCE [LARGE SCALE GENOMIC DNA]</scope>
    <source>
        <strain evidence="8 9">NBRC111894</strain>
    </source>
</reference>
<dbReference type="Gene3D" id="1.10.10.10">
    <property type="entry name" value="Winged helix-like DNA-binding domain superfamily/Winged helix DNA-binding domain"/>
    <property type="match status" value="1"/>
</dbReference>
<evidence type="ECO:0000259" key="6">
    <source>
        <dbReference type="Pfam" id="PF04542"/>
    </source>
</evidence>
<evidence type="ECO:0000256" key="4">
    <source>
        <dbReference type="ARBA" id="ARBA00023125"/>
    </source>
</evidence>
<dbReference type="Pfam" id="PF04542">
    <property type="entry name" value="Sigma70_r2"/>
    <property type="match status" value="1"/>
</dbReference>
<dbReference type="AlphaFoldDB" id="A0A4Y1Z8P3"/>
<comment type="caution">
    <text evidence="8">The sequence shown here is derived from an EMBL/GenBank/DDBJ whole genome shotgun (WGS) entry which is preliminary data.</text>
</comment>
<evidence type="ECO:0000256" key="2">
    <source>
        <dbReference type="ARBA" id="ARBA00023015"/>
    </source>
</evidence>
<dbReference type="InterPro" id="IPR007627">
    <property type="entry name" value="RNA_pol_sigma70_r2"/>
</dbReference>
<dbReference type="InterPro" id="IPR039425">
    <property type="entry name" value="RNA_pol_sigma-70-like"/>
</dbReference>
<feature type="domain" description="RNA polymerase sigma factor 70 region 4 type 2" evidence="7">
    <location>
        <begin position="121"/>
        <end position="172"/>
    </location>
</feature>
<organism evidence="8 9">
    <name type="scientific">Sporolactobacillus inulinus</name>
    <dbReference type="NCBI Taxonomy" id="2078"/>
    <lineage>
        <taxon>Bacteria</taxon>
        <taxon>Bacillati</taxon>
        <taxon>Bacillota</taxon>
        <taxon>Bacilli</taxon>
        <taxon>Bacillales</taxon>
        <taxon>Sporolactobacillaceae</taxon>
        <taxon>Sporolactobacillus</taxon>
    </lineage>
</organism>
<dbReference type="PANTHER" id="PTHR43133">
    <property type="entry name" value="RNA POLYMERASE ECF-TYPE SIGMA FACTO"/>
    <property type="match status" value="1"/>
</dbReference>
<dbReference type="SUPFAM" id="SSF88946">
    <property type="entry name" value="Sigma2 domain of RNA polymerase sigma factors"/>
    <property type="match status" value="1"/>
</dbReference>
<dbReference type="GO" id="GO:0006352">
    <property type="term" value="P:DNA-templated transcription initiation"/>
    <property type="evidence" value="ECO:0007669"/>
    <property type="project" value="InterPro"/>
</dbReference>
<proteinExistence type="inferred from homology"/>
<dbReference type="Proteomes" id="UP000319716">
    <property type="component" value="Unassembled WGS sequence"/>
</dbReference>
<dbReference type="InterPro" id="IPR014284">
    <property type="entry name" value="RNA_pol_sigma-70_dom"/>
</dbReference>
<dbReference type="InterPro" id="IPR013249">
    <property type="entry name" value="RNA_pol_sigma70_r4_t2"/>
</dbReference>
<name>A0A4Y1Z8P3_9BACL</name>
<dbReference type="GO" id="GO:0003677">
    <property type="term" value="F:DNA binding"/>
    <property type="evidence" value="ECO:0007669"/>
    <property type="project" value="UniProtKB-KW"/>
</dbReference>
<evidence type="ECO:0000256" key="1">
    <source>
        <dbReference type="ARBA" id="ARBA00010641"/>
    </source>
</evidence>
<sequence length="189" mass="22341">MVVDDESLIEEILSGSEAAMEVLARRYYPIIFAFVYRKVGNKELAYDLTQDIFIKMMKKIKSYSKKGLFKSWLFTIAVNHCRDYWKSSAHLRKNQQTEISEQLQSRDADTPFIFEQKEKRNQVKAYIDTLPEMQREVILLKYFHDLKIREIAEVTASNEATVKSRLRQPLAKLRKIFQRGEHDNAEENQ</sequence>
<dbReference type="SUPFAM" id="SSF88659">
    <property type="entry name" value="Sigma3 and sigma4 domains of RNA polymerase sigma factors"/>
    <property type="match status" value="1"/>
</dbReference>
<dbReference type="NCBIfam" id="TIGR02937">
    <property type="entry name" value="sigma70-ECF"/>
    <property type="match status" value="1"/>
</dbReference>
<dbReference type="InterPro" id="IPR013325">
    <property type="entry name" value="RNA_pol_sigma_r2"/>
</dbReference>
<gene>
    <name evidence="8" type="ORF">NBRC111894_815</name>
</gene>
<feature type="domain" description="RNA polymerase sigma-70 region 2" evidence="6">
    <location>
        <begin position="23"/>
        <end position="88"/>
    </location>
</feature>
<protein>
    <submittedName>
        <fullName evidence="8">RNA polymerase sigma-70 factor, ECF subfamily</fullName>
    </submittedName>
</protein>
<keyword evidence="4" id="KW-0238">DNA-binding</keyword>
<dbReference type="InterPro" id="IPR013324">
    <property type="entry name" value="RNA_pol_sigma_r3/r4-like"/>
</dbReference>
<dbReference type="EMBL" id="BEXB01000004">
    <property type="protein sequence ID" value="GAY75261.1"/>
    <property type="molecule type" value="Genomic_DNA"/>
</dbReference>
<keyword evidence="3" id="KW-0731">Sigma factor</keyword>
<dbReference type="PANTHER" id="PTHR43133:SF8">
    <property type="entry name" value="RNA POLYMERASE SIGMA FACTOR HI_1459-RELATED"/>
    <property type="match status" value="1"/>
</dbReference>
<dbReference type="CDD" id="cd06171">
    <property type="entry name" value="Sigma70_r4"/>
    <property type="match status" value="1"/>
</dbReference>